<dbReference type="EMBL" id="BTFZ01000002">
    <property type="protein sequence ID" value="GMM33658.1"/>
    <property type="molecule type" value="Genomic_DNA"/>
</dbReference>
<proteinExistence type="predicted"/>
<feature type="compositionally biased region" description="Polar residues" evidence="1">
    <location>
        <begin position="510"/>
        <end position="526"/>
    </location>
</feature>
<feature type="transmembrane region" description="Helical" evidence="2">
    <location>
        <begin position="218"/>
        <end position="240"/>
    </location>
</feature>
<protein>
    <submittedName>
        <fullName evidence="3">Uncharacterized protein</fullName>
    </submittedName>
</protein>
<name>A0AAV5QHM8_9ASCO</name>
<dbReference type="Proteomes" id="UP001360560">
    <property type="component" value="Unassembled WGS sequence"/>
</dbReference>
<keyword evidence="2" id="KW-0812">Transmembrane</keyword>
<organism evidence="3 4">
    <name type="scientific">Saccharomycopsis crataegensis</name>
    <dbReference type="NCBI Taxonomy" id="43959"/>
    <lineage>
        <taxon>Eukaryota</taxon>
        <taxon>Fungi</taxon>
        <taxon>Dikarya</taxon>
        <taxon>Ascomycota</taxon>
        <taxon>Saccharomycotina</taxon>
        <taxon>Saccharomycetes</taxon>
        <taxon>Saccharomycopsidaceae</taxon>
        <taxon>Saccharomycopsis</taxon>
    </lineage>
</organism>
<keyword evidence="2" id="KW-0472">Membrane</keyword>
<dbReference type="GeneID" id="90071637"/>
<gene>
    <name evidence="3" type="ORF">DASC09_009830</name>
</gene>
<keyword evidence="2" id="KW-1133">Transmembrane helix</keyword>
<evidence type="ECO:0000313" key="4">
    <source>
        <dbReference type="Proteomes" id="UP001360560"/>
    </source>
</evidence>
<comment type="caution">
    <text evidence="3">The sequence shown here is derived from an EMBL/GenBank/DDBJ whole genome shotgun (WGS) entry which is preliminary data.</text>
</comment>
<sequence>MLQRPAPLVPGQSGFFNSNTFPLVPEFTTDDSLTALSAFDLESDMCLCFSSSLAGFGDSNFFKDVTCNYEFNLFYVGTDIDLICEDPGDDVDVESSSGAVAATAAEICQVNSENSIDLSQLSATFAHKYCVADFDFYSRLAQEIWYDLRGSSLNANFDRHHAHSVSGLTGSLKFIRNGKLDEHGGLFFKPIIIRIGNYGGLKDIVCYLIDYFVSGLKLLLVTGFIAGGSLLLLMMVYRVFNFVKLLLQLYSKYQESIEDLKSGKTFEMNNLELKISELAMDLEDRNKVLELLEQQSQLFERLKAITKSQGLDGNISALGLPESTFLSLKPHPEAALLKNNSNSQFDIETDISDILDTVLFNNDATLPTQIMFEPGFKFGEIMNNCLRYEVPSSIRSSSMSSDHHKEMDNSVELKAVYTDANEIGNSPFVTTNDEGINDNDISLEVDREIDSLIEELNRGGFSGSFIDDVLVKQIENGARAYKRNYDLEFEPLVGALYLIDEEDEEEANHENQGVTLENTDNLVVTSDSKKTLEGSKTSLEYPVCFPDKES</sequence>
<dbReference type="AlphaFoldDB" id="A0AAV5QHM8"/>
<evidence type="ECO:0000256" key="1">
    <source>
        <dbReference type="SAM" id="MobiDB-lite"/>
    </source>
</evidence>
<evidence type="ECO:0000256" key="2">
    <source>
        <dbReference type="SAM" id="Phobius"/>
    </source>
</evidence>
<accession>A0AAV5QHM8</accession>
<feature type="region of interest" description="Disordered" evidence="1">
    <location>
        <begin position="503"/>
        <end position="534"/>
    </location>
</feature>
<reference evidence="3 4" key="1">
    <citation type="journal article" date="2023" name="Elife">
        <title>Identification of key yeast species and microbe-microbe interactions impacting larval growth of Drosophila in the wild.</title>
        <authorList>
            <person name="Mure A."/>
            <person name="Sugiura Y."/>
            <person name="Maeda R."/>
            <person name="Honda K."/>
            <person name="Sakurai N."/>
            <person name="Takahashi Y."/>
            <person name="Watada M."/>
            <person name="Katoh T."/>
            <person name="Gotoh A."/>
            <person name="Gotoh Y."/>
            <person name="Taniguchi I."/>
            <person name="Nakamura K."/>
            <person name="Hayashi T."/>
            <person name="Katayama T."/>
            <person name="Uemura T."/>
            <person name="Hattori Y."/>
        </authorList>
    </citation>
    <scope>NUCLEOTIDE SEQUENCE [LARGE SCALE GENOMIC DNA]</scope>
    <source>
        <strain evidence="3 4">SC-9</strain>
    </source>
</reference>
<dbReference type="RefSeq" id="XP_064850658.1">
    <property type="nucleotide sequence ID" value="XM_064994586.1"/>
</dbReference>
<keyword evidence="4" id="KW-1185">Reference proteome</keyword>
<evidence type="ECO:0000313" key="3">
    <source>
        <dbReference type="EMBL" id="GMM33658.1"/>
    </source>
</evidence>